<feature type="compositionally biased region" description="Polar residues" evidence="1">
    <location>
        <begin position="71"/>
        <end position="87"/>
    </location>
</feature>
<feature type="region of interest" description="Disordered" evidence="1">
    <location>
        <begin position="14"/>
        <end position="109"/>
    </location>
</feature>
<evidence type="ECO:0000256" key="1">
    <source>
        <dbReference type="SAM" id="MobiDB-lite"/>
    </source>
</evidence>
<sequence>MRYLSCAVRSIVGAGARAQRSTTVSSTHKGGAHCRQRSNLQPQTTDARHSNALCWEGWGEDAGSSSSSSSPTNDNGRPTGSHRSPYNNRRRLCSESASSSRKGRRRRVP</sequence>
<accession>A0A914UY64</accession>
<feature type="compositionally biased region" description="Polar residues" evidence="1">
    <location>
        <begin position="19"/>
        <end position="28"/>
    </location>
</feature>
<organism evidence="2 3">
    <name type="scientific">Plectus sambesii</name>
    <dbReference type="NCBI Taxonomy" id="2011161"/>
    <lineage>
        <taxon>Eukaryota</taxon>
        <taxon>Metazoa</taxon>
        <taxon>Ecdysozoa</taxon>
        <taxon>Nematoda</taxon>
        <taxon>Chromadorea</taxon>
        <taxon>Plectida</taxon>
        <taxon>Plectina</taxon>
        <taxon>Plectoidea</taxon>
        <taxon>Plectidae</taxon>
        <taxon>Plectus</taxon>
    </lineage>
</organism>
<protein>
    <submittedName>
        <fullName evidence="3">Secreted protein</fullName>
    </submittedName>
</protein>
<evidence type="ECO:0000313" key="2">
    <source>
        <dbReference type="Proteomes" id="UP000887566"/>
    </source>
</evidence>
<proteinExistence type="predicted"/>
<keyword evidence="2" id="KW-1185">Reference proteome</keyword>
<name>A0A914UY64_9BILA</name>
<dbReference type="WBParaSite" id="PSAMB.scaffold1357size32555.g12688.t1">
    <property type="protein sequence ID" value="PSAMB.scaffold1357size32555.g12688.t1"/>
    <property type="gene ID" value="PSAMB.scaffold1357size32555.g12688"/>
</dbReference>
<dbReference type="AlphaFoldDB" id="A0A914UY64"/>
<evidence type="ECO:0000313" key="3">
    <source>
        <dbReference type="WBParaSite" id="PSAMB.scaffold1357size32555.g12688.t1"/>
    </source>
</evidence>
<reference evidence="3" key="1">
    <citation type="submission" date="2022-11" db="UniProtKB">
        <authorList>
            <consortium name="WormBaseParasite"/>
        </authorList>
    </citation>
    <scope>IDENTIFICATION</scope>
</reference>
<dbReference type="Proteomes" id="UP000887566">
    <property type="component" value="Unplaced"/>
</dbReference>